<dbReference type="InterPro" id="IPR036942">
    <property type="entry name" value="Beta-barrel_TonB_sf"/>
</dbReference>
<dbReference type="Gene3D" id="2.40.170.20">
    <property type="entry name" value="TonB-dependent receptor, beta-barrel domain"/>
    <property type="match status" value="1"/>
</dbReference>
<sequence length="795" mass="89897">MRKLRYLILILFTISATNIVCAQSKITLKGEVKNKLNDEPLFGATIYVKELKSGTTTDLNGAFNMSIPTGDYTFVISYVGFLDLEKQLNVTQSMSGITFQLEESGQKLDEITVTGEREDINVSGMQMGTQKLDVKVVEKLPALLGEVDIIKSLQLLPGVSSVGEGSSGFNVRGGGVGENLVLMDKTPIFNSSHLFGFFSIFNPDAVENVQLIKGGIPSNYGGRLSSVLDVKMQEADTEKWKVNGGLGLIFSRLSVEAPIVEDKLSVLVAGRRSYIDVLSQPFLNDDLAGSIFYFYDLSGKLRWKVGEKDNISFTAYTGRDVFAAESLFRNNWGNNTATLQWNHLFNMNWTLNTTAFVSKYDYTLGFGVGDDKFDWDSDITTYNTSVDLNYAPSSRSSWTFGASSNLYKFTPADVQATSDGDVAEFSIPNMQALESAIYFSHEWKITDNIGIQYGLRLPVFMYLGEATTFDYNESEKGAGWAKDIDFSSAQTYDDWEIIKSYVTPEPRLSVKFGLNKESSIKASYNRMHQYIHLISNTTASTPLDIWWPTTDKIKPQQADQYSIGYFRNFKDNTYEASVETYYKDMPQLVDYVNGAQLLLNPFLEGELIDGKGRAYGLELYFKKKKGRFQGWLSYTLSRTERLAQGINNNEWYAARFDQPHNLKIVTFYDFNKQWSISSSFTYLSGTPATFATNTYEIGDWLIPHNPSERRNNFRIPAYHRLDAAITYKPKKNENRKYQSNWVFSIYNLYGNKNPFSIYFEQAVGRPTIDQPQYNQAVQTSIIGTIVPSVSYNFKF</sequence>
<dbReference type="Proteomes" id="UP000245535">
    <property type="component" value="Unassembled WGS sequence"/>
</dbReference>
<evidence type="ECO:0000256" key="4">
    <source>
        <dbReference type="SAM" id="SignalP"/>
    </source>
</evidence>
<dbReference type="OrthoDB" id="1111684at2"/>
<dbReference type="RefSeq" id="WP_109618450.1">
    <property type="nucleotide sequence ID" value="NZ_QGDO01000003.1"/>
</dbReference>
<dbReference type="SUPFAM" id="SSF49464">
    <property type="entry name" value="Carboxypeptidase regulatory domain-like"/>
    <property type="match status" value="1"/>
</dbReference>
<protein>
    <submittedName>
        <fullName evidence="6">TonB-dependent receptor-like protein</fullName>
    </submittedName>
</protein>
<keyword evidence="7" id="KW-1185">Reference proteome</keyword>
<organism evidence="6 7">
    <name type="scientific">Sediminitomix flava</name>
    <dbReference type="NCBI Taxonomy" id="379075"/>
    <lineage>
        <taxon>Bacteria</taxon>
        <taxon>Pseudomonadati</taxon>
        <taxon>Bacteroidota</taxon>
        <taxon>Cytophagia</taxon>
        <taxon>Cytophagales</taxon>
        <taxon>Flammeovirgaceae</taxon>
        <taxon>Sediminitomix</taxon>
    </lineage>
</organism>
<dbReference type="InterPro" id="IPR037066">
    <property type="entry name" value="Plug_dom_sf"/>
</dbReference>
<dbReference type="SUPFAM" id="SSF56935">
    <property type="entry name" value="Porins"/>
    <property type="match status" value="1"/>
</dbReference>
<comment type="subcellular location">
    <subcellularLocation>
        <location evidence="1">Cell outer membrane</location>
    </subcellularLocation>
</comment>
<keyword evidence="3" id="KW-0998">Cell outer membrane</keyword>
<dbReference type="Pfam" id="PF13715">
    <property type="entry name" value="CarbopepD_reg_2"/>
    <property type="match status" value="1"/>
</dbReference>
<gene>
    <name evidence="6" type="ORF">BC781_103201</name>
</gene>
<proteinExistence type="predicted"/>
<dbReference type="Gene3D" id="2.60.40.1120">
    <property type="entry name" value="Carboxypeptidase-like, regulatory domain"/>
    <property type="match status" value="1"/>
</dbReference>
<dbReference type="Pfam" id="PF07715">
    <property type="entry name" value="Plug"/>
    <property type="match status" value="1"/>
</dbReference>
<dbReference type="GO" id="GO:0009279">
    <property type="term" value="C:cell outer membrane"/>
    <property type="evidence" value="ECO:0007669"/>
    <property type="project" value="UniProtKB-SubCell"/>
</dbReference>
<feature type="signal peptide" evidence="4">
    <location>
        <begin position="1"/>
        <end position="22"/>
    </location>
</feature>
<evidence type="ECO:0000256" key="3">
    <source>
        <dbReference type="ARBA" id="ARBA00023237"/>
    </source>
</evidence>
<keyword evidence="2" id="KW-0472">Membrane</keyword>
<evidence type="ECO:0000256" key="2">
    <source>
        <dbReference type="ARBA" id="ARBA00023136"/>
    </source>
</evidence>
<feature type="chain" id="PRO_5016328842" evidence="4">
    <location>
        <begin position="23"/>
        <end position="795"/>
    </location>
</feature>
<reference evidence="6 7" key="1">
    <citation type="submission" date="2018-03" db="EMBL/GenBank/DDBJ databases">
        <title>Genomic Encyclopedia of Archaeal and Bacterial Type Strains, Phase II (KMG-II): from individual species to whole genera.</title>
        <authorList>
            <person name="Goeker M."/>
        </authorList>
    </citation>
    <scope>NUCLEOTIDE SEQUENCE [LARGE SCALE GENOMIC DNA]</scope>
    <source>
        <strain evidence="6 7">DSM 28229</strain>
    </source>
</reference>
<feature type="domain" description="TonB-dependent receptor plug" evidence="5">
    <location>
        <begin position="145"/>
        <end position="223"/>
    </location>
</feature>
<keyword evidence="6" id="KW-0675">Receptor</keyword>
<evidence type="ECO:0000313" key="7">
    <source>
        <dbReference type="Proteomes" id="UP000245535"/>
    </source>
</evidence>
<dbReference type="Gene3D" id="2.170.130.10">
    <property type="entry name" value="TonB-dependent receptor, plug domain"/>
    <property type="match status" value="1"/>
</dbReference>
<dbReference type="EMBL" id="QGDO01000003">
    <property type="protein sequence ID" value="PWJ41951.1"/>
    <property type="molecule type" value="Genomic_DNA"/>
</dbReference>
<dbReference type="InterPro" id="IPR012910">
    <property type="entry name" value="Plug_dom"/>
</dbReference>
<evidence type="ECO:0000313" key="6">
    <source>
        <dbReference type="EMBL" id="PWJ41951.1"/>
    </source>
</evidence>
<keyword evidence="4" id="KW-0732">Signal</keyword>
<comment type="caution">
    <text evidence="6">The sequence shown here is derived from an EMBL/GenBank/DDBJ whole genome shotgun (WGS) entry which is preliminary data.</text>
</comment>
<evidence type="ECO:0000259" key="5">
    <source>
        <dbReference type="Pfam" id="PF07715"/>
    </source>
</evidence>
<name>A0A315Z8X4_SEDFL</name>
<evidence type="ECO:0000256" key="1">
    <source>
        <dbReference type="ARBA" id="ARBA00004442"/>
    </source>
</evidence>
<dbReference type="AlphaFoldDB" id="A0A315Z8X4"/>
<accession>A0A315Z8X4</accession>
<dbReference type="InterPro" id="IPR008969">
    <property type="entry name" value="CarboxyPept-like_regulatory"/>
</dbReference>